<dbReference type="InterPro" id="IPR001559">
    <property type="entry name" value="Phosphotriesterase"/>
</dbReference>
<comment type="similarity">
    <text evidence="5">Belongs to the metallo-dependent hydrolases superfamily. Phosphotriesterase family.</text>
</comment>
<dbReference type="InterPro" id="IPR032466">
    <property type="entry name" value="Metal_Hydrolase"/>
</dbReference>
<dbReference type="SUPFAM" id="SSF51556">
    <property type="entry name" value="Metallo-dependent hydrolases"/>
    <property type="match status" value="1"/>
</dbReference>
<keyword evidence="1 4" id="KW-0479">Metal-binding</keyword>
<evidence type="ECO:0000256" key="4">
    <source>
        <dbReference type="PIRSR" id="PIRSR601559-51"/>
    </source>
</evidence>
<sequence length="317" mass="35397">MPVNTVRGPIDRSQLGQTLIHEHIVTADWSMRMAFGENYYEHDVIVERAVAQFLRARESGVRTVVDGTPVNMGRDIGLIREVSERTGLEFVVSSGFYYQEEVFLNWRSEDEIHAWLSRECEDGIAGTGVRPGIMKAACADDGITPILDRVFRAIGRVAAEQRLPVFCHHHPDVGNGEGILDLFEDCGVEPRQVVLGHSGDTNDLGYLETMLRRGCYLGMDRFGHCAVGNSLAARVRTIVELCARGHGDRLLLSHDLATYFGVFESWQDFKDDESNDPAVDFTFVNRQVVPALEASGLDPETVRAMLEDNPAEFLEVR</sequence>
<comment type="cofactor">
    <cofactor evidence="4">
        <name>a divalent metal cation</name>
        <dbReference type="ChEBI" id="CHEBI:60240"/>
    </cofactor>
    <text evidence="4">Binds 2 divalent metal cations per subunit.</text>
</comment>
<dbReference type="GO" id="GO:0008270">
    <property type="term" value="F:zinc ion binding"/>
    <property type="evidence" value="ECO:0007669"/>
    <property type="project" value="InterPro"/>
</dbReference>
<dbReference type="Proteomes" id="UP001154400">
    <property type="component" value="Chromosome"/>
</dbReference>
<feature type="binding site" description="via carbamate group" evidence="4">
    <location>
        <position position="135"/>
    </location>
    <ligand>
        <name>Zn(2+)</name>
        <dbReference type="ChEBI" id="CHEBI:29105"/>
        <label>1</label>
    </ligand>
</feature>
<name>A0A3S5Y522_RHOH1</name>
<dbReference type="KEGG" id="req:REQ_15510"/>
<evidence type="ECO:0000256" key="2">
    <source>
        <dbReference type="ARBA" id="ARBA00022801"/>
    </source>
</evidence>
<dbReference type="PROSITE" id="PS01322">
    <property type="entry name" value="PHOSPHOTRIESTERASE_1"/>
    <property type="match status" value="1"/>
</dbReference>
<dbReference type="GO" id="GO:0016788">
    <property type="term" value="F:hydrolase activity, acting on ester bonds"/>
    <property type="evidence" value="ECO:0007669"/>
    <property type="project" value="InterPro"/>
</dbReference>
<feature type="binding site" evidence="4">
    <location>
        <position position="197"/>
    </location>
    <ligand>
        <name>Zn(2+)</name>
        <dbReference type="ChEBI" id="CHEBI:29105"/>
        <label>2</label>
    </ligand>
</feature>
<evidence type="ECO:0000256" key="1">
    <source>
        <dbReference type="ARBA" id="ARBA00022723"/>
    </source>
</evidence>
<evidence type="ECO:0000256" key="5">
    <source>
        <dbReference type="PROSITE-ProRule" id="PRU00679"/>
    </source>
</evidence>
<proteinExistence type="inferred from homology"/>
<feature type="binding site" description="via carbamate group" evidence="4">
    <location>
        <position position="135"/>
    </location>
    <ligand>
        <name>Zn(2+)</name>
        <dbReference type="ChEBI" id="CHEBI:29105"/>
        <label>2</label>
    </ligand>
</feature>
<gene>
    <name evidence="6" type="ordered locus">REQ_15510</name>
</gene>
<dbReference type="PROSITE" id="PS51347">
    <property type="entry name" value="PHOSPHOTRIESTERASE_2"/>
    <property type="match status" value="1"/>
</dbReference>
<feature type="binding site" evidence="4">
    <location>
        <position position="23"/>
    </location>
    <ligand>
        <name>Zn(2+)</name>
        <dbReference type="ChEBI" id="CHEBI:29105"/>
        <label>1</label>
    </ligand>
</feature>
<dbReference type="PANTHER" id="PTHR10819">
    <property type="entry name" value="PHOSPHOTRIESTERASE-RELATED"/>
    <property type="match status" value="1"/>
</dbReference>
<dbReference type="Pfam" id="PF02126">
    <property type="entry name" value="PTE"/>
    <property type="match status" value="1"/>
</dbReference>
<feature type="modified residue" description="N6-carboxylysine" evidence="3 5">
    <location>
        <position position="135"/>
    </location>
</feature>
<dbReference type="AlphaFoldDB" id="A0A3S5Y522"/>
<evidence type="ECO:0000313" key="6">
    <source>
        <dbReference type="EMBL" id="CBH47628.1"/>
    </source>
</evidence>
<reference evidence="6" key="1">
    <citation type="journal article" date="2010" name="PLoS Genet.">
        <title>The genome of a pathogenic rhodococcus: cooptive virulence underpinned by key gene acquisitions.</title>
        <authorList>
            <person name="Letek M."/>
            <person name="Gonzalez P."/>
            <person name="Macarthur I."/>
            <person name="Rodriguez H."/>
            <person name="Freeman T.C."/>
            <person name="Valero-Rello A."/>
            <person name="Blanco M."/>
            <person name="Buckley T."/>
            <person name="Cherevach I."/>
            <person name="Fahey R."/>
            <person name="Hapeshi A."/>
            <person name="Holdstock J."/>
            <person name="Leadon D."/>
            <person name="Navas J."/>
            <person name="Ocampo A."/>
            <person name="Quail M.A."/>
            <person name="Sanders M."/>
            <person name="Scortti M.M."/>
            <person name="Prescott J.F."/>
            <person name="Fogarty U."/>
            <person name="Meijer W.G."/>
            <person name="Parkhill J."/>
            <person name="Bentley S.D."/>
            <person name="Vazquez-Boland J.A."/>
        </authorList>
    </citation>
    <scope>NUCLEOTIDE SEQUENCE [LARGE SCALE GENOMIC DNA]</scope>
    <source>
        <strain evidence="6 7">103S</strain>
    </source>
</reference>
<keyword evidence="2" id="KW-0378">Hydrolase</keyword>
<feature type="binding site" evidence="4">
    <location>
        <position position="168"/>
    </location>
    <ligand>
        <name>Zn(2+)</name>
        <dbReference type="ChEBI" id="CHEBI:29105"/>
        <label>2</label>
    </ligand>
</feature>
<feature type="binding site" evidence="4">
    <location>
        <position position="21"/>
    </location>
    <ligand>
        <name>Zn(2+)</name>
        <dbReference type="ChEBI" id="CHEBI:29105"/>
        <label>1</label>
    </ligand>
</feature>
<dbReference type="Gene3D" id="3.20.20.140">
    <property type="entry name" value="Metal-dependent hydrolases"/>
    <property type="match status" value="1"/>
</dbReference>
<dbReference type="PANTHER" id="PTHR10819:SF3">
    <property type="entry name" value="PHOSPHOTRIESTERASE-RELATED PROTEIN"/>
    <property type="match status" value="1"/>
</dbReference>
<accession>A0A3S5Y522</accession>
<evidence type="ECO:0000256" key="3">
    <source>
        <dbReference type="PIRSR" id="PIRSR601559-50"/>
    </source>
</evidence>
<protein>
    <submittedName>
        <fullName evidence="6">Phosphotriesterase family</fullName>
    </submittedName>
</protein>
<feature type="binding site" evidence="4">
    <location>
        <position position="255"/>
    </location>
    <ligand>
        <name>Zn(2+)</name>
        <dbReference type="ChEBI" id="CHEBI:29105"/>
        <label>1</label>
    </ligand>
</feature>
<dbReference type="RefSeq" id="WP_013415473.1">
    <property type="nucleotide sequence ID" value="NC_014659.1"/>
</dbReference>
<organism evidence="6">
    <name type="scientific">Rhodococcus hoagii (strain 103S)</name>
    <name type="common">Rhodococcus equi</name>
    <dbReference type="NCBI Taxonomy" id="685727"/>
    <lineage>
        <taxon>Bacteria</taxon>
        <taxon>Bacillati</taxon>
        <taxon>Actinomycetota</taxon>
        <taxon>Actinomycetes</taxon>
        <taxon>Mycobacteriales</taxon>
        <taxon>Nocardiaceae</taxon>
        <taxon>Prescottella</taxon>
    </lineage>
</organism>
<evidence type="ECO:0000313" key="7">
    <source>
        <dbReference type="Proteomes" id="UP000006892"/>
    </source>
</evidence>
<dbReference type="EMBL" id="FN563149">
    <property type="protein sequence ID" value="CBH47628.1"/>
    <property type="molecule type" value="Genomic_DNA"/>
</dbReference>
<dbReference type="InterPro" id="IPR017947">
    <property type="entry name" value="AryldialkylPase_Zn-BS"/>
</dbReference>